<evidence type="ECO:0008006" key="3">
    <source>
        <dbReference type="Google" id="ProtNLM"/>
    </source>
</evidence>
<dbReference type="Proteomes" id="UP000886748">
    <property type="component" value="Unassembled WGS sequence"/>
</dbReference>
<comment type="caution">
    <text evidence="1">The sequence shown here is derived from an EMBL/GenBank/DDBJ whole genome shotgun (WGS) entry which is preliminary data.</text>
</comment>
<evidence type="ECO:0000313" key="2">
    <source>
        <dbReference type="Proteomes" id="UP000886748"/>
    </source>
</evidence>
<evidence type="ECO:0000313" key="1">
    <source>
        <dbReference type="EMBL" id="HIU93038.1"/>
    </source>
</evidence>
<sequence length="1475" mass="163817">MITAVIEGLYLAVLPAWVNSVLKTDKISAYLNSKTGLKLSYDNAKITTYPLFSIKLYVKNPDLKDKIDNQILKADELETTVFVPSILLKKMTLKSVKAKALNFTVIRTKDKKFCLGSYPLNLNFDPKQDINLDIDFLNISDTNIIFYDRLVNHKLQAVISNADVTYKKNKKIKAVVKANILVNDKQKSVIDIDFASKLPVSKGFKTGKVKCLCNIKNIDLSDYSKYFAYLTGKDILGANGIINIHTQCDNKGGLVVESEMSDFSLNMKNPLDSIKSNSDIKAISLVDFNKNVLHIQKTKINADDWQLEIAGNIKDYAAENPKFDLKVDVGESDIHSMYWLVPSIEGDPQDVMQKFKKYGAWGKAHGNLTVKGNAKNPEVYGDLTAEDVYIVKDNPLVPHCKIFATFLKDKVKIKTRVFAGFGEYVDVDGIAEMKINGAGDFHVSSSKNVDLSTAEYMLVPVHEVVGFDLGPVPYMDIKGKGNIDIHTLGTVTDGEVYGQFNYKNTTVSLDGLNTVINGANGALEFKGKDMHFYSTSAFIKNQPVKIDGKANLAGDIDFDVTSPAIDAADLFEILTTSPMLDSKKAMVDPVEAVSGKVSVALKLKGIVKDFSSILGNETLNISGKIDFKNSTGKLKFAPITLQKISGKGEFNDTDWKADLTGFIGSSKVFVNGFCKDGRTDLKANASSVKTDEIIALVSNTDKLQIPKLPLTHSLVTFNAHYKSNTPQVDLNKLSAKGYFHPETRNDDFIISSGNFALNNGNFELKNFNAKLFNSKIYAHAKVQNLFSQNYRADGNLNISNFDVSSLNAMKKMAFLPPNLKKLLIAYENYSGRADVNLNCRNNKLKGKIALKDIKFEHSYFKTPVSVDRGDILLDGTKISMNSLVAQIDNTPVFLNVSLWDLDKTLKVSGYFTTKFSEYFANKYINSFLTYPIKPKGDITITADISGNINNLRIRPKMKFAPESDIYYMGANLGDESEEREINADINVTSNNVVYLKNLEYLRFMTSQNSRAYPITVLYANGIINLTKNKKDIYIRNLNIETKNNANVKMFNVIFKKSVLKKGMFNCKLNVKGNINNPHILGFVSMDNLDMPLFDTTLQDISVKFKDKTVDVRASGMVLASDFVLLSTIRNDFKPPIVIENLELKSQKLNLDTLVDSLTTIPTPNTAVKLVETGKTSVKMPLNVSDFIIKKGSMTAENIVIRDLNATNYEADFVLGKDMILNLNKLGFDVTTGKMTGTAVYNFDNGRIKANVSAYNVDSNKVASSLFGFKDQIFGNANGNIVITTKGSSEEERIKNMFGYVYFEITDGKMPKLGSVEYLLKAGNFIKSGITGVSLNNLLALIAPVKTGYFDSIKGNFALKNGVAQDIEVYSKGDNLNMYINGEFDILQNYANLRVFGRLTKRASNILGPVGNVSFNSLLSSIPGLKMNKNDKSGIIKDINKIPGVELSDQQYRVFTVKIDGDIDKEKYVKNFRWIE</sequence>
<protein>
    <recommendedName>
        <fullName evidence="3">AsmA-like C-terminal domain-containing protein</fullName>
    </recommendedName>
</protein>
<proteinExistence type="predicted"/>
<reference evidence="1" key="1">
    <citation type="submission" date="2020-10" db="EMBL/GenBank/DDBJ databases">
        <authorList>
            <person name="Gilroy R."/>
        </authorList>
    </citation>
    <scope>NUCLEOTIDE SEQUENCE</scope>
    <source>
        <strain evidence="1">CHK154-7741</strain>
    </source>
</reference>
<dbReference type="GO" id="GO:0005886">
    <property type="term" value="C:plasma membrane"/>
    <property type="evidence" value="ECO:0007669"/>
    <property type="project" value="TreeGrafter"/>
</dbReference>
<dbReference type="PANTHER" id="PTHR30441:SF8">
    <property type="entry name" value="DUF748 DOMAIN-CONTAINING PROTEIN"/>
    <property type="match status" value="1"/>
</dbReference>
<reference evidence="1" key="2">
    <citation type="journal article" date="2021" name="PeerJ">
        <title>Extensive microbial diversity within the chicken gut microbiome revealed by metagenomics and culture.</title>
        <authorList>
            <person name="Gilroy R."/>
            <person name="Ravi A."/>
            <person name="Getino M."/>
            <person name="Pursley I."/>
            <person name="Horton D.L."/>
            <person name="Alikhan N.F."/>
            <person name="Baker D."/>
            <person name="Gharbi K."/>
            <person name="Hall N."/>
            <person name="Watson M."/>
            <person name="Adriaenssens E.M."/>
            <person name="Foster-Nyarko E."/>
            <person name="Jarju S."/>
            <person name="Secka A."/>
            <person name="Antonio M."/>
            <person name="Oren A."/>
            <person name="Chaudhuri R.R."/>
            <person name="La Ragione R."/>
            <person name="Hildebrand F."/>
            <person name="Pallen M.J."/>
        </authorList>
    </citation>
    <scope>NUCLEOTIDE SEQUENCE</scope>
    <source>
        <strain evidence="1">CHK154-7741</strain>
    </source>
</reference>
<gene>
    <name evidence="1" type="ORF">IAD26_07905</name>
</gene>
<accession>A0A9D1SRG9</accession>
<organism evidence="1 2">
    <name type="scientific">Candidatus Limenecus avicola</name>
    <dbReference type="NCBI Taxonomy" id="2840847"/>
    <lineage>
        <taxon>Bacteria</taxon>
        <taxon>Bacillati</taxon>
        <taxon>Bacillota</taxon>
        <taxon>Clostridia</taxon>
        <taxon>Eubacteriales</taxon>
        <taxon>Clostridiaceae</taxon>
        <taxon>Clostridiaceae incertae sedis</taxon>
        <taxon>Candidatus Limenecus</taxon>
    </lineage>
</organism>
<dbReference type="GO" id="GO:0090313">
    <property type="term" value="P:regulation of protein targeting to membrane"/>
    <property type="evidence" value="ECO:0007669"/>
    <property type="project" value="TreeGrafter"/>
</dbReference>
<dbReference type="EMBL" id="DVOD01000057">
    <property type="protein sequence ID" value="HIU93038.1"/>
    <property type="molecule type" value="Genomic_DNA"/>
</dbReference>
<dbReference type="PANTHER" id="PTHR30441">
    <property type="entry name" value="DUF748 DOMAIN-CONTAINING PROTEIN"/>
    <property type="match status" value="1"/>
</dbReference>
<name>A0A9D1SRG9_9CLOT</name>
<dbReference type="InterPro" id="IPR052894">
    <property type="entry name" value="AsmA-related"/>
</dbReference>